<keyword evidence="4 11" id="KW-0816">Tricarboxylic acid cycle</keyword>
<dbReference type="GO" id="GO:0004721">
    <property type="term" value="F:phosphoprotein phosphatase activity"/>
    <property type="evidence" value="ECO:0007669"/>
    <property type="project" value="UniProtKB-KW"/>
</dbReference>
<comment type="caution">
    <text evidence="14">The sequence shown here is derived from an EMBL/GenBank/DDBJ whole genome shotgun (WGS) entry which is preliminary data.</text>
</comment>
<dbReference type="EC" id="2.7.11.5" evidence="11"/>
<dbReference type="PANTHER" id="PTHR39559:SF1">
    <property type="entry name" value="ISOCITRATE DEHYDROGENASE KINASE_PHOSPHATASE"/>
    <property type="match status" value="1"/>
</dbReference>
<comment type="function">
    <text evidence="11">Bifunctional enzyme which can phosphorylate or dephosphorylate isocitrate dehydrogenase (IDH) on a specific serine residue. This is a regulatory mechanism which enables bacteria to bypass the Krebs cycle via the glyoxylate shunt in response to the source of carbon. When bacteria are grown on glucose, IDH is fully active and unphosphorylated, but when grown on acetate or ethanol, the activity of IDH declines drastically concomitant with its phosphorylation.</text>
</comment>
<keyword evidence="15" id="KW-1185">Reference proteome</keyword>
<evidence type="ECO:0000313" key="14">
    <source>
        <dbReference type="EMBL" id="TDY00541.1"/>
    </source>
</evidence>
<name>A0A4R8IIQ4_9GAMM</name>
<keyword evidence="2 11" id="KW-0963">Cytoplasm</keyword>
<accession>A0A4R8IIQ4</accession>
<keyword evidence="9 11" id="KW-0067">ATP-binding</keyword>
<dbReference type="InterPro" id="IPR010452">
    <property type="entry name" value="Isocitrate_DH_AceK"/>
</dbReference>
<evidence type="ECO:0000256" key="7">
    <source>
        <dbReference type="ARBA" id="ARBA00022777"/>
    </source>
</evidence>
<dbReference type="Pfam" id="PF06315">
    <property type="entry name" value="AceK_kinase"/>
    <property type="match status" value="1"/>
</dbReference>
<keyword evidence="8 11" id="KW-0378">Hydrolase</keyword>
<dbReference type="GO" id="GO:0006099">
    <property type="term" value="P:tricarboxylic acid cycle"/>
    <property type="evidence" value="ECO:0007669"/>
    <property type="project" value="UniProtKB-UniRule"/>
</dbReference>
<evidence type="ECO:0000256" key="2">
    <source>
        <dbReference type="ARBA" id="ARBA00022490"/>
    </source>
</evidence>
<feature type="binding site" evidence="11">
    <location>
        <begin position="336"/>
        <end position="342"/>
    </location>
    <ligand>
        <name>ATP</name>
        <dbReference type="ChEBI" id="CHEBI:30616"/>
    </ligand>
</feature>
<gene>
    <name evidence="11" type="primary">aceK</name>
    <name evidence="14" type="ORF">EDC23_2044</name>
</gene>
<reference evidence="14 15" key="1">
    <citation type="submission" date="2019-03" db="EMBL/GenBank/DDBJ databases">
        <title>Genomic Encyclopedia of Type Strains, Phase IV (KMG-IV): sequencing the most valuable type-strain genomes for metagenomic binning, comparative biology and taxonomic classification.</title>
        <authorList>
            <person name="Goeker M."/>
        </authorList>
    </citation>
    <scope>NUCLEOTIDE SEQUENCE [LARGE SCALE GENOMIC DNA]</scope>
    <source>
        <strain evidence="14 15">DSM 16326</strain>
    </source>
</reference>
<feature type="binding site" evidence="11">
    <location>
        <position position="357"/>
    </location>
    <ligand>
        <name>ATP</name>
        <dbReference type="ChEBI" id="CHEBI:30616"/>
    </ligand>
</feature>
<evidence type="ECO:0000259" key="12">
    <source>
        <dbReference type="Pfam" id="PF06315"/>
    </source>
</evidence>
<dbReference type="InterPro" id="IPR046854">
    <property type="entry name" value="AceK_regulatory"/>
</dbReference>
<keyword evidence="7 11" id="KW-0418">Kinase</keyword>
<dbReference type="Proteomes" id="UP000294914">
    <property type="component" value="Unassembled WGS sequence"/>
</dbReference>
<keyword evidence="3 11" id="KW-0723">Serine/threonine-protein kinase</keyword>
<evidence type="ECO:0000256" key="3">
    <source>
        <dbReference type="ARBA" id="ARBA00022527"/>
    </source>
</evidence>
<comment type="catalytic activity">
    <reaction evidence="11">
        <text>L-seryl-[isocitrate dehydrogenase] + ATP = O-phospho-L-seryl-[isocitrate dehydrogenase] + ADP + H(+)</text>
        <dbReference type="Rhea" id="RHEA:43540"/>
        <dbReference type="Rhea" id="RHEA-COMP:10605"/>
        <dbReference type="Rhea" id="RHEA-COMP:10606"/>
        <dbReference type="ChEBI" id="CHEBI:15378"/>
        <dbReference type="ChEBI" id="CHEBI:29999"/>
        <dbReference type="ChEBI" id="CHEBI:30616"/>
        <dbReference type="ChEBI" id="CHEBI:83421"/>
        <dbReference type="ChEBI" id="CHEBI:456216"/>
        <dbReference type="EC" id="2.7.11.5"/>
    </reaction>
</comment>
<evidence type="ECO:0000256" key="9">
    <source>
        <dbReference type="ARBA" id="ARBA00022840"/>
    </source>
</evidence>
<evidence type="ECO:0000256" key="5">
    <source>
        <dbReference type="ARBA" id="ARBA00022679"/>
    </source>
</evidence>
<feature type="domain" description="Isocitrate dehydrogenase kinase/phosphatase (AceK) kinase" evidence="12">
    <location>
        <begin position="333"/>
        <end position="578"/>
    </location>
</feature>
<dbReference type="GO" id="GO:0006097">
    <property type="term" value="P:glyoxylate cycle"/>
    <property type="evidence" value="ECO:0007669"/>
    <property type="project" value="UniProtKB-UniRule"/>
</dbReference>
<dbReference type="GO" id="GO:0008772">
    <property type="term" value="F:[isocitrate dehydrogenase (NADP+)] kinase activity"/>
    <property type="evidence" value="ECO:0007669"/>
    <property type="project" value="UniProtKB-UniRule"/>
</dbReference>
<evidence type="ECO:0000259" key="13">
    <source>
        <dbReference type="Pfam" id="PF20423"/>
    </source>
</evidence>
<keyword evidence="6 11" id="KW-0547">Nucleotide-binding</keyword>
<dbReference type="RefSeq" id="WP_134084144.1">
    <property type="nucleotide sequence ID" value="NZ_SOQX01000005.1"/>
</dbReference>
<dbReference type="PIRSF" id="PIRSF000719">
    <property type="entry name" value="AceK"/>
    <property type="match status" value="1"/>
</dbReference>
<keyword evidence="10 11" id="KW-0904">Protein phosphatase</keyword>
<feature type="active site" evidence="11">
    <location>
        <position position="392"/>
    </location>
</feature>
<evidence type="ECO:0000313" key="15">
    <source>
        <dbReference type="Proteomes" id="UP000294914"/>
    </source>
</evidence>
<evidence type="ECO:0000256" key="10">
    <source>
        <dbReference type="ARBA" id="ARBA00022912"/>
    </source>
</evidence>
<dbReference type="NCBIfam" id="NF002804">
    <property type="entry name" value="PRK02946.1"/>
    <property type="match status" value="1"/>
</dbReference>
<dbReference type="InterPro" id="IPR046855">
    <property type="entry name" value="AceK_kinase"/>
</dbReference>
<evidence type="ECO:0000256" key="8">
    <source>
        <dbReference type="ARBA" id="ARBA00022801"/>
    </source>
</evidence>
<dbReference type="GO" id="GO:0005737">
    <property type="term" value="C:cytoplasm"/>
    <property type="evidence" value="ECO:0007669"/>
    <property type="project" value="UniProtKB-SubCell"/>
</dbReference>
<protein>
    <recommendedName>
        <fullName evidence="11">Isocitrate dehydrogenase kinase/phosphatase</fullName>
        <shortName evidence="11">IDH kinase/phosphatase</shortName>
        <shortName evidence="11">IDHK/P</shortName>
        <ecNumber evidence="11">2.7.11.5</ecNumber>
        <ecNumber evidence="11">3.1.3.-</ecNumber>
    </recommendedName>
</protein>
<evidence type="ECO:0000256" key="4">
    <source>
        <dbReference type="ARBA" id="ARBA00022532"/>
    </source>
</evidence>
<comment type="similarity">
    <text evidence="11">Belongs to the AceK family.</text>
</comment>
<evidence type="ECO:0000256" key="6">
    <source>
        <dbReference type="ARBA" id="ARBA00022741"/>
    </source>
</evidence>
<evidence type="ECO:0000256" key="1">
    <source>
        <dbReference type="ARBA" id="ARBA00022435"/>
    </source>
</evidence>
<dbReference type="HAMAP" id="MF_00747">
    <property type="entry name" value="AceK"/>
    <property type="match status" value="1"/>
</dbReference>
<dbReference type="EMBL" id="SOQX01000005">
    <property type="protein sequence ID" value="TDY00541.1"/>
    <property type="molecule type" value="Genomic_DNA"/>
</dbReference>
<dbReference type="OrthoDB" id="5287793at2"/>
<dbReference type="GO" id="GO:0004674">
    <property type="term" value="F:protein serine/threonine kinase activity"/>
    <property type="evidence" value="ECO:0007669"/>
    <property type="project" value="UniProtKB-KW"/>
</dbReference>
<dbReference type="EC" id="3.1.3.-" evidence="11"/>
<keyword evidence="5 11" id="KW-0808">Transferase</keyword>
<evidence type="ECO:0000256" key="11">
    <source>
        <dbReference type="HAMAP-Rule" id="MF_00747"/>
    </source>
</evidence>
<comment type="subcellular location">
    <subcellularLocation>
        <location evidence="11">Cytoplasm</location>
    </subcellularLocation>
</comment>
<dbReference type="PANTHER" id="PTHR39559">
    <property type="match status" value="1"/>
</dbReference>
<sequence>MKTGQDDRNPPLHAVPIPGHSKPLVTEIAETILEGFNRHFVIFRDMTREARDNFIHGDWMASRYAAIRRINLYDSRVRETISELRQRFDVEVLNTELWQEIKFHYMGLLYGHRQPELAETFYNSVFVGLFERHYYNNDFIFVRPSVSTERLDSDEPVYHSFYPLREGWRTTLLRILQEADVGLPFSDLRADLRQITTDMRQYAGLSQKLARHFQVQMLYQPFYRNRTAYLVGRIINGPDRLPFILRIRRNTNGTAYVERLVCERDEVASMFTSARAYFLVDTEVPSALIRFLLGFLPEKTAADLYTQIGFHKQGKAEFYRDFLDHLQRSSDPIETAPGSRGLVMMVFTLPSYPYVFKLIRDQFRPPKDTTRQKVIDRYHMVKQHDRVGRLSDAWEFSYTALPVKRFTTELLEELYTEAPSQISEEDNQLVVKHLFIERRLEPFNLYIKRVSGEALRHAVQDYGDAIRDIAAAGIFPGDLLPKNFGITSYGRVIFYDYDEIQPLLECNFRKIPPPRYPEDELASEPWYSVGPNDVFPEEFATFLFPDPIQRELFEQLHPELLDAEYWKKLQHYVAEERFPE</sequence>
<organism evidence="14 15">
    <name type="scientific">Thiohalophilus thiocyanatoxydans</name>
    <dbReference type="NCBI Taxonomy" id="381308"/>
    <lineage>
        <taxon>Bacteria</taxon>
        <taxon>Pseudomonadati</taxon>
        <taxon>Pseudomonadota</taxon>
        <taxon>Gammaproteobacteria</taxon>
        <taxon>Thiohalomonadales</taxon>
        <taxon>Thiohalophilaceae</taxon>
        <taxon>Thiohalophilus</taxon>
    </lineage>
</organism>
<keyword evidence="1 11" id="KW-0329">Glyoxylate bypass</keyword>
<dbReference type="Pfam" id="PF20423">
    <property type="entry name" value="AceK_regulatory"/>
    <property type="match status" value="1"/>
</dbReference>
<proteinExistence type="inferred from homology"/>
<dbReference type="GO" id="GO:0016208">
    <property type="term" value="F:AMP binding"/>
    <property type="evidence" value="ECO:0007669"/>
    <property type="project" value="TreeGrafter"/>
</dbReference>
<dbReference type="GO" id="GO:0005524">
    <property type="term" value="F:ATP binding"/>
    <property type="evidence" value="ECO:0007669"/>
    <property type="project" value="UniProtKB-UniRule"/>
</dbReference>
<dbReference type="GO" id="GO:0006006">
    <property type="term" value="P:glucose metabolic process"/>
    <property type="evidence" value="ECO:0007669"/>
    <property type="project" value="InterPro"/>
</dbReference>
<feature type="domain" description="Isocitrate dehydrogenase kinase/phosphatase (AceK) regulatory" evidence="13">
    <location>
        <begin position="29"/>
        <end position="329"/>
    </location>
</feature>
<dbReference type="AlphaFoldDB" id="A0A4R8IIQ4"/>